<dbReference type="EMBL" id="JASCXX010000023">
    <property type="protein sequence ID" value="MDI6450657.1"/>
    <property type="molecule type" value="Genomic_DNA"/>
</dbReference>
<feature type="domain" description="Nucleotide modification associated" evidence="1">
    <location>
        <begin position="5"/>
        <end position="210"/>
    </location>
</feature>
<protein>
    <recommendedName>
        <fullName evidence="1">Nucleotide modification associated domain-containing protein</fullName>
    </recommendedName>
</protein>
<dbReference type="RefSeq" id="WP_349246068.1">
    <property type="nucleotide sequence ID" value="NZ_JASCXX010000023.1"/>
</dbReference>
<sequence length="236" mass="26661">MTMYLLRVGADTTRAGGGFRSPIFQDRYLFIPIPECDQVVDDMAITYGAFTWMGRPVWQYVPARLRKRIVHADPEFCTPSYGSPRQNSNGTTEKNYNTLSSMVAGDIIVFYAAFVNERDVAGLYFFAYIVVRQSITYADPTELSAETQAMVAGNAHFVHHCMDQVIVVGDPEHSRVFNTPVQLSGPENRRGSNYYPSDEVADILGYRKSMNRSSIRRIESSERAQVFLNYLHDQGA</sequence>
<reference evidence="2" key="1">
    <citation type="submission" date="2023-05" db="EMBL/GenBank/DDBJ databases">
        <title>Anaerotaeda fermentans gen. nov., sp. nov., a novel anaerobic planctomycete of the new family within the order Sedimentisphaerales isolated from Taman Peninsula, Russia.</title>
        <authorList>
            <person name="Khomyakova M.A."/>
            <person name="Merkel A.Y."/>
            <person name="Slobodkin A.I."/>
        </authorList>
    </citation>
    <scope>NUCLEOTIDE SEQUENCE</scope>
    <source>
        <strain evidence="2">M17dextr</strain>
    </source>
</reference>
<dbReference type="Proteomes" id="UP001431776">
    <property type="component" value="Unassembled WGS sequence"/>
</dbReference>
<dbReference type="Pfam" id="PF18754">
    <property type="entry name" value="Nmad3"/>
    <property type="match status" value="1"/>
</dbReference>
<evidence type="ECO:0000313" key="3">
    <source>
        <dbReference type="Proteomes" id="UP001431776"/>
    </source>
</evidence>
<proteinExistence type="predicted"/>
<dbReference type="InterPro" id="IPR041135">
    <property type="entry name" value="Nmad3"/>
</dbReference>
<keyword evidence="3" id="KW-1185">Reference proteome</keyword>
<dbReference type="AlphaFoldDB" id="A0AAW6U247"/>
<organism evidence="2 3">
    <name type="scientific">Anaerobaca lacustris</name>
    <dbReference type="NCBI Taxonomy" id="3044600"/>
    <lineage>
        <taxon>Bacteria</taxon>
        <taxon>Pseudomonadati</taxon>
        <taxon>Planctomycetota</taxon>
        <taxon>Phycisphaerae</taxon>
        <taxon>Sedimentisphaerales</taxon>
        <taxon>Anaerobacaceae</taxon>
        <taxon>Anaerobaca</taxon>
    </lineage>
</organism>
<name>A0AAW6U247_9BACT</name>
<evidence type="ECO:0000259" key="1">
    <source>
        <dbReference type="Pfam" id="PF18754"/>
    </source>
</evidence>
<comment type="caution">
    <text evidence="2">The sequence shown here is derived from an EMBL/GenBank/DDBJ whole genome shotgun (WGS) entry which is preliminary data.</text>
</comment>
<gene>
    <name evidence="2" type="ORF">QJ522_16485</name>
</gene>
<accession>A0AAW6U247</accession>
<evidence type="ECO:0000313" key="2">
    <source>
        <dbReference type="EMBL" id="MDI6450657.1"/>
    </source>
</evidence>